<sequence length="262" mass="29529">MKAGIYQMKPLFGKKEANLRKAETVISNLKCDLIALPELFSTGYSFISKAELGNYAEQIPGGNTTEFLVELACKNSCYIAAGLAEIENDDLYNTAVFIGPHGFIGKYRKLHLFYKEKFIFKAGNLPLQIFNMEGIKVSLIICFDWIYPEVCRSVALKGAHIVIHPSNLLKPWAQMAMRIRSVENRIFTMIANRVGVESRSGERLKFSGRSQISDPKGEILLSFPKAREAFACVDIDPAVANDKLFTPHNHLFNDRKPLMYDL</sequence>
<dbReference type="SUPFAM" id="SSF56317">
    <property type="entry name" value="Carbon-nitrogen hydrolase"/>
    <property type="match status" value="1"/>
</dbReference>
<dbReference type="PANTHER" id="PTHR43674">
    <property type="entry name" value="NITRILASE C965.09-RELATED"/>
    <property type="match status" value="1"/>
</dbReference>
<dbReference type="PANTHER" id="PTHR43674:SF2">
    <property type="entry name" value="BETA-UREIDOPROPIONASE"/>
    <property type="match status" value="1"/>
</dbReference>
<dbReference type="InterPro" id="IPR036526">
    <property type="entry name" value="C-N_Hydrolase_sf"/>
</dbReference>
<reference evidence="3 4" key="1">
    <citation type="journal article" date="2016" name="Nat. Commun.">
        <title>Thousands of microbial genomes shed light on interconnected biogeochemical processes in an aquifer system.</title>
        <authorList>
            <person name="Anantharaman K."/>
            <person name="Brown C.T."/>
            <person name="Hug L.A."/>
            <person name="Sharon I."/>
            <person name="Castelle C.J."/>
            <person name="Probst A.J."/>
            <person name="Thomas B.C."/>
            <person name="Singh A."/>
            <person name="Wilkins M.J."/>
            <person name="Karaoz U."/>
            <person name="Brodie E.L."/>
            <person name="Williams K.H."/>
            <person name="Hubbard S.S."/>
            <person name="Banfield J.F."/>
        </authorList>
    </citation>
    <scope>NUCLEOTIDE SEQUENCE [LARGE SCALE GENOMIC DNA]</scope>
</reference>
<dbReference type="AlphaFoldDB" id="A0A1F5VKR3"/>
<organism evidence="3 4">
    <name type="scientific">Candidatus Fischerbacteria bacterium RBG_13_37_8</name>
    <dbReference type="NCBI Taxonomy" id="1817863"/>
    <lineage>
        <taxon>Bacteria</taxon>
        <taxon>Candidatus Fischeribacteriota</taxon>
    </lineage>
</organism>
<dbReference type="Pfam" id="PF00795">
    <property type="entry name" value="CN_hydrolase"/>
    <property type="match status" value="1"/>
</dbReference>
<protein>
    <recommendedName>
        <fullName evidence="2">CN hydrolase domain-containing protein</fullName>
    </recommendedName>
</protein>
<keyword evidence="1" id="KW-0378">Hydrolase</keyword>
<evidence type="ECO:0000313" key="3">
    <source>
        <dbReference type="EMBL" id="OGF64053.1"/>
    </source>
</evidence>
<dbReference type="Gene3D" id="3.60.110.10">
    <property type="entry name" value="Carbon-nitrogen hydrolase"/>
    <property type="match status" value="1"/>
</dbReference>
<evidence type="ECO:0000256" key="1">
    <source>
        <dbReference type="ARBA" id="ARBA00022801"/>
    </source>
</evidence>
<dbReference type="EMBL" id="MFGW01000141">
    <property type="protein sequence ID" value="OGF64053.1"/>
    <property type="molecule type" value="Genomic_DNA"/>
</dbReference>
<accession>A0A1F5VKR3</accession>
<feature type="domain" description="CN hydrolase" evidence="2">
    <location>
        <begin position="1"/>
        <end position="237"/>
    </location>
</feature>
<proteinExistence type="predicted"/>
<dbReference type="InterPro" id="IPR050345">
    <property type="entry name" value="Aliph_Amidase/BUP"/>
</dbReference>
<dbReference type="STRING" id="1817863.A2Y62_15435"/>
<dbReference type="GO" id="GO:0016811">
    <property type="term" value="F:hydrolase activity, acting on carbon-nitrogen (but not peptide) bonds, in linear amides"/>
    <property type="evidence" value="ECO:0007669"/>
    <property type="project" value="TreeGrafter"/>
</dbReference>
<name>A0A1F5VKR3_9BACT</name>
<comment type="caution">
    <text evidence="3">The sequence shown here is derived from an EMBL/GenBank/DDBJ whole genome shotgun (WGS) entry which is preliminary data.</text>
</comment>
<gene>
    <name evidence="3" type="ORF">A2Y62_15435</name>
</gene>
<dbReference type="Proteomes" id="UP000178943">
    <property type="component" value="Unassembled WGS sequence"/>
</dbReference>
<evidence type="ECO:0000313" key="4">
    <source>
        <dbReference type="Proteomes" id="UP000178943"/>
    </source>
</evidence>
<evidence type="ECO:0000259" key="2">
    <source>
        <dbReference type="PROSITE" id="PS50263"/>
    </source>
</evidence>
<dbReference type="InterPro" id="IPR003010">
    <property type="entry name" value="C-N_Hydrolase"/>
</dbReference>
<dbReference type="PROSITE" id="PS50263">
    <property type="entry name" value="CN_HYDROLASE"/>
    <property type="match status" value="1"/>
</dbReference>